<feature type="region of interest" description="Disordered" evidence="1">
    <location>
        <begin position="1"/>
        <end position="20"/>
    </location>
</feature>
<dbReference type="STRING" id="1910958.BTM30_05410"/>
<name>A0A2P7EI96_9SYNE</name>
<dbReference type="SUPFAM" id="SSF141571">
    <property type="entry name" value="Pentapeptide repeat-like"/>
    <property type="match status" value="1"/>
</dbReference>
<keyword evidence="3" id="KW-1185">Reference proteome</keyword>
<dbReference type="Gene3D" id="2.160.20.80">
    <property type="entry name" value="E3 ubiquitin-protein ligase SopA"/>
    <property type="match status" value="2"/>
</dbReference>
<organism evidence="2 3">
    <name type="scientific">Synechococcus lacustris str. Tous</name>
    <dbReference type="NCBI Taxonomy" id="1910958"/>
    <lineage>
        <taxon>Bacteria</taxon>
        <taxon>Bacillati</taxon>
        <taxon>Cyanobacteriota</taxon>
        <taxon>Cyanophyceae</taxon>
        <taxon>Synechococcales</taxon>
        <taxon>Synechococcaceae</taxon>
        <taxon>Synechococcus</taxon>
    </lineage>
</organism>
<gene>
    <name evidence="2" type="ORF">C7K08_00730</name>
</gene>
<comment type="caution">
    <text evidence="2">The sequence shown here is derived from an EMBL/GenBank/DDBJ whole genome shotgun (WGS) entry which is preliminary data.</text>
</comment>
<dbReference type="PANTHER" id="PTHR14136:SF17">
    <property type="entry name" value="BTB_POZ DOMAIN-CONTAINING PROTEIN KCTD9"/>
    <property type="match status" value="1"/>
</dbReference>
<accession>A0A2P7EI96</accession>
<reference evidence="3" key="1">
    <citation type="submission" date="2018-03" db="EMBL/GenBank/DDBJ databases">
        <title>Ecological and genomic features of two cosmopolitan and abundant freshwater picocyanobacteria.</title>
        <authorList>
            <person name="Cabello-Yeves P.J."/>
            <person name="Picazo A."/>
            <person name="Camacho A."/>
            <person name="Callieri C."/>
            <person name="Rosselli R."/>
            <person name="Roda-Garcia J."/>
            <person name="Coutinho F.H."/>
            <person name="Rodriguez-Valera F."/>
        </authorList>
    </citation>
    <scope>NUCLEOTIDE SEQUENCE [LARGE SCALE GENOMIC DNA]</scope>
    <source>
        <strain evidence="3">Tous</strain>
    </source>
</reference>
<dbReference type="EMBL" id="PXVC01000001">
    <property type="protein sequence ID" value="PSI02935.1"/>
    <property type="molecule type" value="Genomic_DNA"/>
</dbReference>
<evidence type="ECO:0000313" key="2">
    <source>
        <dbReference type="EMBL" id="PSI02935.1"/>
    </source>
</evidence>
<dbReference type="InterPro" id="IPR051082">
    <property type="entry name" value="Pentapeptide-BTB/POZ_domain"/>
</dbReference>
<evidence type="ECO:0000313" key="3">
    <source>
        <dbReference type="Proteomes" id="UP000240206"/>
    </source>
</evidence>
<dbReference type="Pfam" id="PF00805">
    <property type="entry name" value="Pentapeptide"/>
    <property type="match status" value="3"/>
</dbReference>
<evidence type="ECO:0000256" key="1">
    <source>
        <dbReference type="SAM" id="MobiDB-lite"/>
    </source>
</evidence>
<dbReference type="AlphaFoldDB" id="A0A2P7EI96"/>
<dbReference type="Proteomes" id="UP000240206">
    <property type="component" value="Unassembled WGS sequence"/>
</dbReference>
<dbReference type="RefSeq" id="WP_106498724.1">
    <property type="nucleotide sequence ID" value="NZ_PXVC01000001.1"/>
</dbReference>
<dbReference type="PANTHER" id="PTHR14136">
    <property type="entry name" value="BTB_POZ DOMAIN-CONTAINING PROTEIN KCTD9"/>
    <property type="match status" value="1"/>
</dbReference>
<sequence>MSLDAWQPPELAEPIDNSKNPIDARGADWSGKIIAAINLQGARLSRADLRGTDLSNCNLENADLKLAKYNRQTRWPQDFDYKKSGAIGPGAKLDAMFLSGADLRYMDLRGASCMGTYLSGANLSGAILDGIRMISADLRCAVLQGAMCRGTRFTGAQLNQADFRGADLSEAGLEGAETIEGADFCLAIGLDQIAAELLRRPYKELDCWNPFTRNTTRKSLEWHLNQPPVGGDGKS</sequence>
<proteinExistence type="predicted"/>
<dbReference type="InterPro" id="IPR001646">
    <property type="entry name" value="5peptide_repeat"/>
</dbReference>
<evidence type="ECO:0008006" key="4">
    <source>
        <dbReference type="Google" id="ProtNLM"/>
    </source>
</evidence>
<protein>
    <recommendedName>
        <fullName evidence="4">Pentapeptide repeat-containing protein</fullName>
    </recommendedName>
</protein>